<reference evidence="2 3" key="1">
    <citation type="submission" date="2024-06" db="EMBL/GenBank/DDBJ databases">
        <title>Sorghum-associated microbial communities from plants grown in Nebraska, USA.</title>
        <authorList>
            <person name="Schachtman D."/>
        </authorList>
    </citation>
    <scope>NUCLEOTIDE SEQUENCE [LARGE SCALE GENOMIC DNA]</scope>
    <source>
        <strain evidence="2 3">1288</strain>
    </source>
</reference>
<keyword evidence="3" id="KW-1185">Reference proteome</keyword>
<name>A0ABV2K5F6_SPOPS</name>
<gene>
    <name evidence="2" type="ORF">ABIC55_001405</name>
</gene>
<dbReference type="RefSeq" id="WP_338656039.1">
    <property type="nucleotide sequence ID" value="NZ_CP146246.1"/>
</dbReference>
<feature type="compositionally biased region" description="Gly residues" evidence="1">
    <location>
        <begin position="26"/>
        <end position="38"/>
    </location>
</feature>
<evidence type="ECO:0000313" key="2">
    <source>
        <dbReference type="EMBL" id="MET3656321.1"/>
    </source>
</evidence>
<evidence type="ECO:0000313" key="3">
    <source>
        <dbReference type="Proteomes" id="UP001549104"/>
    </source>
</evidence>
<accession>A0ABV2K5F6</accession>
<feature type="region of interest" description="Disordered" evidence="1">
    <location>
        <begin position="1"/>
        <end position="45"/>
    </location>
</feature>
<proteinExistence type="predicted"/>
<dbReference type="EMBL" id="JBEPME010000001">
    <property type="protein sequence ID" value="MET3656321.1"/>
    <property type="molecule type" value="Genomic_DNA"/>
</dbReference>
<comment type="caution">
    <text evidence="2">The sequence shown here is derived from an EMBL/GenBank/DDBJ whole genome shotgun (WGS) entry which is preliminary data.</text>
</comment>
<evidence type="ECO:0000256" key="1">
    <source>
        <dbReference type="SAM" id="MobiDB-lite"/>
    </source>
</evidence>
<organism evidence="2 3">
    <name type="scientific">Sporosarcina psychrophila</name>
    <name type="common">Bacillus psychrophilus</name>
    <dbReference type="NCBI Taxonomy" id="1476"/>
    <lineage>
        <taxon>Bacteria</taxon>
        <taxon>Bacillati</taxon>
        <taxon>Bacillota</taxon>
        <taxon>Bacilli</taxon>
        <taxon>Bacillales</taxon>
        <taxon>Caryophanaceae</taxon>
        <taxon>Sporosarcina</taxon>
    </lineage>
</organism>
<protein>
    <submittedName>
        <fullName evidence="2">Uncharacterized protein</fullName>
    </submittedName>
</protein>
<feature type="compositionally biased region" description="Polar residues" evidence="1">
    <location>
        <begin position="1"/>
        <end position="19"/>
    </location>
</feature>
<dbReference type="Proteomes" id="UP001549104">
    <property type="component" value="Unassembled WGS sequence"/>
</dbReference>
<sequence>MIQEYKSSVTAPLTKNQTKGFPELQSGGGSVVGKGIFKGGTPMPPTKVEIIRPD</sequence>